<evidence type="ECO:0000313" key="7">
    <source>
        <dbReference type="Proteomes" id="UP001150001"/>
    </source>
</evidence>
<dbReference type="EMBL" id="LUAX01000007">
    <property type="protein sequence ID" value="OAM98532.1"/>
    <property type="molecule type" value="Genomic_DNA"/>
</dbReference>
<dbReference type="AlphaFoldDB" id="A0A178J8S3"/>
<dbReference type="PANTHER" id="PTHR30290:SF72">
    <property type="entry name" value="HTH-TYPE TRANSCRIPTIONAL REGULATOR SGRR"/>
    <property type="match status" value="1"/>
</dbReference>
<gene>
    <name evidence="5" type="ORF">AZ468_21765</name>
    <name evidence="4" type="ORF">OPW20_02970</name>
</gene>
<dbReference type="GO" id="GO:0003677">
    <property type="term" value="F:DNA binding"/>
    <property type="evidence" value="ECO:0007669"/>
    <property type="project" value="UniProtKB-KW"/>
</dbReference>
<evidence type="ECO:0000313" key="5">
    <source>
        <dbReference type="EMBL" id="OAM98532.1"/>
    </source>
</evidence>
<evidence type="ECO:0000256" key="1">
    <source>
        <dbReference type="ARBA" id="ARBA00023125"/>
    </source>
</evidence>
<dbReference type="Pfam" id="PF00496">
    <property type="entry name" value="SBP_bac_5"/>
    <property type="match status" value="1"/>
</dbReference>
<reference evidence="4" key="2">
    <citation type="submission" date="2022-11" db="EMBL/GenBank/DDBJ databases">
        <title>Role of the vibriolysin VemA secreted by the emergent pathogen Vibrio europaeus in the colonization of Manila clam mucus.</title>
        <authorList>
            <person name="Martinez C."/>
            <person name="Rodriguez S."/>
            <person name="Vences A."/>
            <person name="Barja J.L."/>
            <person name="Toranzo A.E."/>
            <person name="Dubert J."/>
        </authorList>
    </citation>
    <scope>NUCLEOTIDE SEQUENCE</scope>
    <source>
        <strain evidence="4">3454</strain>
    </source>
</reference>
<name>A0A178J8S3_9VIBR</name>
<evidence type="ECO:0000259" key="2">
    <source>
        <dbReference type="Pfam" id="PF00496"/>
    </source>
</evidence>
<reference evidence="5 6" key="1">
    <citation type="submission" date="2016-03" db="EMBL/GenBank/DDBJ databases">
        <title>Draft genome sequence of the Vibrio tubiashii subs. europaeus.</title>
        <authorList>
            <person name="Spinard E."/>
            <person name="Dubert J."/>
            <person name="Nelson D.R."/>
            <person name="Barja J.L."/>
        </authorList>
    </citation>
    <scope>NUCLEOTIDE SEQUENCE [LARGE SCALE GENOMIC DNA]</scope>
    <source>
        <strain evidence="6">PP-638</strain>
        <strain evidence="5">PP2-638</strain>
    </source>
</reference>
<dbReference type="Proteomes" id="UP001150001">
    <property type="component" value="Unassembled WGS sequence"/>
</dbReference>
<keyword evidence="1" id="KW-0238">DNA-binding</keyword>
<dbReference type="GeneID" id="78078360"/>
<feature type="domain" description="Solute-binding protein family 5" evidence="2">
    <location>
        <begin position="167"/>
        <end position="325"/>
    </location>
</feature>
<dbReference type="RefSeq" id="WP_069669676.1">
    <property type="nucleotide sequence ID" value="NZ_JAPFIM010000018.1"/>
</dbReference>
<protein>
    <submittedName>
        <fullName evidence="5">ABC transporter substrate-binding protein</fullName>
    </submittedName>
</protein>
<dbReference type="Proteomes" id="UP000094761">
    <property type="component" value="Unassembled WGS sequence"/>
</dbReference>
<dbReference type="GO" id="GO:1904680">
    <property type="term" value="F:peptide transmembrane transporter activity"/>
    <property type="evidence" value="ECO:0007669"/>
    <property type="project" value="TreeGrafter"/>
</dbReference>
<evidence type="ECO:0000313" key="6">
    <source>
        <dbReference type="Proteomes" id="UP000094761"/>
    </source>
</evidence>
<dbReference type="InterPro" id="IPR000914">
    <property type="entry name" value="SBP_5_dom"/>
</dbReference>
<sequence>MSDANLRRLQQLLLKYEPEKVYHLAIDELEIALSTSRRNTSNILKNLADLGWICWLPSKGRGNLSQFRVKVSLCGALEQMFVVELEQGRFSTITRMMELYGETAVKALTSATEKQNRLNEECGNLLITQYPWVDKLQPAITYRLPELHILQSIFNTLLVQDEKGRVQAGLAHCWQVDGRFINLWLRPEILCHNGERLTISSVVKCLKQLKDIEGPVKYLFAQVAEIREISGNQLEIELYHTNPYFLYILCLAHASIYCEEKVTFSSGLTVNIGTGPFYVKEWDTERIVLKRHCKYYGHSALLDQITLTEAPDLNDYNLSFNRKDGAVEESMINALSYLAINYRSDAAISESNIRSLLEYIRQKRAFFDADLVIEDLSFTASDKTNTLVEAPRLEGHLILTKPKLTIPLLKRTVAWLKGAIEETGIVVEVQTLEDISDPGAMRDKADILFIEEIIEQPQEFGLYDWLLASSGLRFIYNDAEMMAHCENVRLAVSDKEPFVALKQIERSLYNRKQLLPLFHGKEKVTCSVEVQGVEINKTGYSNFYNLWINKNT</sequence>
<keyword evidence="7" id="KW-1185">Reference proteome</keyword>
<dbReference type="Pfam" id="PF12793">
    <property type="entry name" value="SgrR_N"/>
    <property type="match status" value="1"/>
</dbReference>
<comment type="caution">
    <text evidence="5">The sequence shown here is derived from an EMBL/GenBank/DDBJ whole genome shotgun (WGS) entry which is preliminary data.</text>
</comment>
<accession>A0A178J8S3</accession>
<dbReference type="Gene3D" id="3.40.190.10">
    <property type="entry name" value="Periplasmic binding protein-like II"/>
    <property type="match status" value="1"/>
</dbReference>
<dbReference type="GO" id="GO:0015833">
    <property type="term" value="P:peptide transport"/>
    <property type="evidence" value="ECO:0007669"/>
    <property type="project" value="TreeGrafter"/>
</dbReference>
<dbReference type="EMBL" id="JAPFIT010000010">
    <property type="protein sequence ID" value="MDC5739010.1"/>
    <property type="molecule type" value="Genomic_DNA"/>
</dbReference>
<evidence type="ECO:0000259" key="3">
    <source>
        <dbReference type="Pfam" id="PF12793"/>
    </source>
</evidence>
<organism evidence="5 6">
    <name type="scientific">Vibrio europaeus</name>
    <dbReference type="NCBI Taxonomy" id="300876"/>
    <lineage>
        <taxon>Bacteria</taxon>
        <taxon>Pseudomonadati</taxon>
        <taxon>Pseudomonadota</taxon>
        <taxon>Gammaproteobacteria</taxon>
        <taxon>Vibrionales</taxon>
        <taxon>Vibrionaceae</taxon>
        <taxon>Vibrio</taxon>
        <taxon>Vibrio oreintalis group</taxon>
    </lineage>
</organism>
<dbReference type="InterPro" id="IPR025370">
    <property type="entry name" value="SgrR_HTH_N"/>
</dbReference>
<dbReference type="OrthoDB" id="5898773at2"/>
<evidence type="ECO:0000313" key="4">
    <source>
        <dbReference type="EMBL" id="MDC5739010.1"/>
    </source>
</evidence>
<dbReference type="SUPFAM" id="SSF53850">
    <property type="entry name" value="Periplasmic binding protein-like II"/>
    <property type="match status" value="1"/>
</dbReference>
<proteinExistence type="predicted"/>
<feature type="domain" description="Transcriptional regulator SgrR N-terminal HTH" evidence="3">
    <location>
        <begin position="13"/>
        <end position="115"/>
    </location>
</feature>
<dbReference type="PANTHER" id="PTHR30290">
    <property type="entry name" value="PERIPLASMIC BINDING COMPONENT OF ABC TRANSPORTER"/>
    <property type="match status" value="1"/>
</dbReference>
<dbReference type="InterPro" id="IPR039424">
    <property type="entry name" value="SBP_5"/>
</dbReference>